<dbReference type="EMBL" id="JAURVH010001514">
    <property type="protein sequence ID" value="KAK5933538.1"/>
    <property type="molecule type" value="Genomic_DNA"/>
</dbReference>
<accession>A0AAN8EEY6</accession>
<comment type="caution">
    <text evidence="2">The sequence shown here is derived from an EMBL/GenBank/DDBJ whole genome shotgun (WGS) entry which is preliminary data.</text>
</comment>
<dbReference type="AlphaFoldDB" id="A0AAN8EEY6"/>
<dbReference type="Proteomes" id="UP001331515">
    <property type="component" value="Unassembled WGS sequence"/>
</dbReference>
<feature type="region of interest" description="Disordered" evidence="1">
    <location>
        <begin position="47"/>
        <end position="87"/>
    </location>
</feature>
<keyword evidence="3" id="KW-1185">Reference proteome</keyword>
<protein>
    <submittedName>
        <fullName evidence="2">Uncharacterized protein</fullName>
    </submittedName>
</protein>
<sequence>MRQERRGFSSSVEVGEGGRTPAGTPNPFYFQSRPPVSLPTLLHLDDSGPCTAEHGNQQGEACHLSSQGHNVQLGEEERVWGRSQSAM</sequence>
<feature type="region of interest" description="Disordered" evidence="1">
    <location>
        <begin position="1"/>
        <end position="34"/>
    </location>
</feature>
<evidence type="ECO:0000313" key="3">
    <source>
        <dbReference type="Proteomes" id="UP001331515"/>
    </source>
</evidence>
<reference evidence="2 3" key="1">
    <citation type="journal article" date="2023" name="Mol. Biol. Evol.">
        <title>Genomics of Secondarily Temperate Adaptation in the Only Non-Antarctic Icefish.</title>
        <authorList>
            <person name="Rivera-Colon A.G."/>
            <person name="Rayamajhi N."/>
            <person name="Minhas B.F."/>
            <person name="Madrigal G."/>
            <person name="Bilyk K.T."/>
            <person name="Yoon V."/>
            <person name="Hune M."/>
            <person name="Gregory S."/>
            <person name="Cheng C.H.C."/>
            <person name="Catchen J.M."/>
        </authorList>
    </citation>
    <scope>NUCLEOTIDE SEQUENCE [LARGE SCALE GENOMIC DNA]</scope>
    <source>
        <tissue evidence="2">White muscle</tissue>
    </source>
</reference>
<proteinExistence type="predicted"/>
<name>A0AAN8EEY6_CHAGU</name>
<gene>
    <name evidence="2" type="ORF">CgunFtcFv8_014011</name>
</gene>
<organism evidence="2 3">
    <name type="scientific">Champsocephalus gunnari</name>
    <name type="common">Mackerel icefish</name>
    <dbReference type="NCBI Taxonomy" id="52237"/>
    <lineage>
        <taxon>Eukaryota</taxon>
        <taxon>Metazoa</taxon>
        <taxon>Chordata</taxon>
        <taxon>Craniata</taxon>
        <taxon>Vertebrata</taxon>
        <taxon>Euteleostomi</taxon>
        <taxon>Actinopterygii</taxon>
        <taxon>Neopterygii</taxon>
        <taxon>Teleostei</taxon>
        <taxon>Neoteleostei</taxon>
        <taxon>Acanthomorphata</taxon>
        <taxon>Eupercaria</taxon>
        <taxon>Perciformes</taxon>
        <taxon>Notothenioidei</taxon>
        <taxon>Channichthyidae</taxon>
        <taxon>Champsocephalus</taxon>
    </lineage>
</organism>
<evidence type="ECO:0000256" key="1">
    <source>
        <dbReference type="SAM" id="MobiDB-lite"/>
    </source>
</evidence>
<evidence type="ECO:0000313" key="2">
    <source>
        <dbReference type="EMBL" id="KAK5933538.1"/>
    </source>
</evidence>
<feature type="compositionally biased region" description="Polar residues" evidence="1">
    <location>
        <begin position="54"/>
        <end position="70"/>
    </location>
</feature>